<gene>
    <name evidence="2" type="ORF">Lboz_2446</name>
</gene>
<sequence length="642" mass="73103">MLSKEERFKQWRGIKFHAEQKALNSALLISNYVNSVDNLEVIKANAQTKYNDFNQYKALSWGTAVFVKFFIDEAIAQLPKTADKEIALLTHSSEAIATLYDNWKDNTAGNIFALIGNIEKLLALNSIPFTDRNQYKTFLLSSYMLFHIIQIAITQIENDWKAQIVVSLLVDLGQIKPKIDFFLLQVEKRMEQLKSEQPTKKTDDILPIAPDPLKPFKVLLSKRYLKVLGISPLDSAKSSQRATGLPIHKRLAPGTRLHQAKKPVKRSALDSLAALEADIEKVSSGIFSLIELRSKKVDFEAKIEAVNKLLLFAEENDKKITGRKDFLDFIEEHAQLLQILLEIAEEGSKQQLLEKIKQLKTLAESSDLSSEVLQRVSWVTSPIKVVYRTTTPQIVQSMIASTLPATLDSTCKTELKDLVNTCLLDLREKLKKKEHQITAINNRFFNQDEELKQLIAKESSEQLAALQKANEVMKESVRASSRLLTTVKENSSFLQSLQTKSQTLSTFIKLHDGFFVKISNFLAQYFSFFKTKTAKMIDDAAAWKIKVDGLIGEYQNIVDQGIRQIEFIPNLEDSIKIQIKSQFVAEEQQIRREKPNYINPNKRTVRLLMNNLSHLFAAKTQPLREQTNEAELDEEQSILVCL</sequence>
<name>A0A0W0RIJ0_LEGBO</name>
<organism evidence="2 3">
    <name type="scientific">Legionella bozemanae</name>
    <name type="common">Fluoribacter bozemanae</name>
    <dbReference type="NCBI Taxonomy" id="447"/>
    <lineage>
        <taxon>Bacteria</taxon>
        <taxon>Pseudomonadati</taxon>
        <taxon>Pseudomonadota</taxon>
        <taxon>Gammaproteobacteria</taxon>
        <taxon>Legionellales</taxon>
        <taxon>Legionellaceae</taxon>
        <taxon>Legionella</taxon>
    </lineage>
</organism>
<dbReference type="EMBL" id="LNXU01000032">
    <property type="protein sequence ID" value="KTC70869.1"/>
    <property type="molecule type" value="Genomic_DNA"/>
</dbReference>
<reference evidence="2 3" key="1">
    <citation type="submission" date="2015-11" db="EMBL/GenBank/DDBJ databases">
        <title>Genomic analysis of 38 Legionella species identifies large and diverse effector repertoires.</title>
        <authorList>
            <person name="Burstein D."/>
            <person name="Amaro F."/>
            <person name="Zusman T."/>
            <person name="Lifshitz Z."/>
            <person name="Cohen O."/>
            <person name="Gilbert J.A."/>
            <person name="Pupko T."/>
            <person name="Shuman H.A."/>
            <person name="Segal G."/>
        </authorList>
    </citation>
    <scope>NUCLEOTIDE SEQUENCE [LARGE SCALE GENOMIC DNA]</scope>
    <source>
        <strain evidence="2 3">WIGA</strain>
    </source>
</reference>
<evidence type="ECO:0000313" key="2">
    <source>
        <dbReference type="EMBL" id="KTC70869.1"/>
    </source>
</evidence>
<dbReference type="RefSeq" id="WP_058460060.1">
    <property type="nucleotide sequence ID" value="NZ_CAAAIY010000005.1"/>
</dbReference>
<dbReference type="STRING" id="447.Lboz_2446"/>
<comment type="caution">
    <text evidence="2">The sequence shown here is derived from an EMBL/GenBank/DDBJ whole genome shotgun (WGS) entry which is preliminary data.</text>
</comment>
<keyword evidence="3" id="KW-1185">Reference proteome</keyword>
<keyword evidence="1" id="KW-0175">Coiled coil</keyword>
<evidence type="ECO:0000256" key="1">
    <source>
        <dbReference type="SAM" id="Coils"/>
    </source>
</evidence>
<accession>A0A0W0RIJ0</accession>
<protein>
    <submittedName>
        <fullName evidence="2">Purine NTPase</fullName>
    </submittedName>
</protein>
<feature type="coiled-coil region" evidence="1">
    <location>
        <begin position="423"/>
        <end position="476"/>
    </location>
</feature>
<dbReference type="Proteomes" id="UP000054695">
    <property type="component" value="Unassembled WGS sequence"/>
</dbReference>
<dbReference type="PATRIC" id="fig|447.4.peg.2597"/>
<proteinExistence type="predicted"/>
<dbReference type="OrthoDB" id="5631848at2"/>
<dbReference type="AlphaFoldDB" id="A0A0W0RIJ0"/>
<evidence type="ECO:0000313" key="3">
    <source>
        <dbReference type="Proteomes" id="UP000054695"/>
    </source>
</evidence>